<sequence length="290" mass="32899">MLSAIPNQIMAFLKLSQPSLILRLLLGGCLVFLSQSNLAYAQINPSEVFIAQRRSVYDTLPPAPSNEPLPAVPSDSQGYTVPEVNTSSQRSIEFQAPEAPSYGSNRGYAPYKVYINDNDYGRRGTSLIPRDAFRQRFQGRSVIQVGAFRTREGARSLARRLQSNGVSSARVVDGDQVVYNEQNRRDERDVSYDYGRGDYGRGDSGRQRSSYYYVVIPANSEELPRYRNEIRSYLGRNIYPGSDVYVIPRLEPRGPHVAVGPFVKRWQAEEWNNFLRKDSRFGNARVYYGK</sequence>
<feature type="region of interest" description="Disordered" evidence="1">
    <location>
        <begin position="61"/>
        <end position="89"/>
    </location>
</feature>
<feature type="domain" description="SPOR" evidence="2">
    <location>
        <begin position="142"/>
        <end position="176"/>
    </location>
</feature>
<name>A0ABX1PCT8_9CYAN</name>
<evidence type="ECO:0000313" key="4">
    <source>
        <dbReference type="Proteomes" id="UP000718564"/>
    </source>
</evidence>
<feature type="compositionally biased region" description="Pro residues" evidence="1">
    <location>
        <begin position="61"/>
        <end position="71"/>
    </location>
</feature>
<comment type="caution">
    <text evidence="3">The sequence shown here is derived from an EMBL/GenBank/DDBJ whole genome shotgun (WGS) entry which is preliminary data.</text>
</comment>
<proteinExistence type="predicted"/>
<reference evidence="3 4" key="1">
    <citation type="submission" date="2018-06" db="EMBL/GenBank/DDBJ databases">
        <title>Comparative genomics of Brasilonema spp. strains.</title>
        <authorList>
            <person name="Alvarenga D.O."/>
            <person name="Fiore M.F."/>
            <person name="Varani A.M."/>
        </authorList>
    </citation>
    <scope>NUCLEOTIDE SEQUENCE [LARGE SCALE GENOMIC DNA]</scope>
    <source>
        <strain evidence="3 4">SPC951</strain>
    </source>
</reference>
<dbReference type="RefSeq" id="WP_339381498.1">
    <property type="nucleotide sequence ID" value="NZ_CAWPJE010000170.1"/>
</dbReference>
<evidence type="ECO:0000313" key="3">
    <source>
        <dbReference type="EMBL" id="NMG21592.1"/>
    </source>
</evidence>
<evidence type="ECO:0000256" key="1">
    <source>
        <dbReference type="SAM" id="MobiDB-lite"/>
    </source>
</evidence>
<keyword evidence="4" id="KW-1185">Reference proteome</keyword>
<evidence type="ECO:0000259" key="2">
    <source>
        <dbReference type="Pfam" id="PF05036"/>
    </source>
</evidence>
<gene>
    <name evidence="3" type="ORF">DP116_19915</name>
</gene>
<dbReference type="InterPro" id="IPR007730">
    <property type="entry name" value="SPOR-like_dom"/>
</dbReference>
<dbReference type="SUPFAM" id="SSF110997">
    <property type="entry name" value="Sporulation related repeat"/>
    <property type="match status" value="1"/>
</dbReference>
<protein>
    <recommendedName>
        <fullName evidence="2">SPOR domain-containing protein</fullName>
    </recommendedName>
</protein>
<dbReference type="EMBL" id="QMEB01000175">
    <property type="protein sequence ID" value="NMG21592.1"/>
    <property type="molecule type" value="Genomic_DNA"/>
</dbReference>
<accession>A0ABX1PCT8</accession>
<dbReference type="Proteomes" id="UP000718564">
    <property type="component" value="Unassembled WGS sequence"/>
</dbReference>
<feature type="compositionally biased region" description="Polar residues" evidence="1">
    <location>
        <begin position="74"/>
        <end position="89"/>
    </location>
</feature>
<organism evidence="3 4">
    <name type="scientific">Brasilonema bromeliae SPC951</name>
    <dbReference type="NCBI Taxonomy" id="385972"/>
    <lineage>
        <taxon>Bacteria</taxon>
        <taxon>Bacillati</taxon>
        <taxon>Cyanobacteriota</taxon>
        <taxon>Cyanophyceae</taxon>
        <taxon>Nostocales</taxon>
        <taxon>Scytonemataceae</taxon>
        <taxon>Brasilonema</taxon>
        <taxon>Bromeliae group (in: Brasilonema)</taxon>
    </lineage>
</organism>
<dbReference type="InterPro" id="IPR036680">
    <property type="entry name" value="SPOR-like_sf"/>
</dbReference>
<dbReference type="Pfam" id="PF05036">
    <property type="entry name" value="SPOR"/>
    <property type="match status" value="1"/>
</dbReference>